<proteinExistence type="predicted"/>
<evidence type="ECO:0000256" key="2">
    <source>
        <dbReference type="SAM" id="Phobius"/>
    </source>
</evidence>
<dbReference type="EMBL" id="FMIM01000054">
    <property type="protein sequence ID" value="SCL83289.1"/>
    <property type="molecule type" value="Genomic_DNA"/>
</dbReference>
<evidence type="ECO:0000313" key="4">
    <source>
        <dbReference type="Proteomes" id="UP000195489"/>
    </source>
</evidence>
<accession>A0A1D3L725</accession>
<evidence type="ECO:0000313" key="3">
    <source>
        <dbReference type="EMBL" id="SCL83289.1"/>
    </source>
</evidence>
<dbReference type="InterPro" id="IPR006484">
    <property type="entry name" value="PYST_B"/>
</dbReference>
<feature type="compositionally biased region" description="Basic and acidic residues" evidence="1">
    <location>
        <begin position="87"/>
        <end position="96"/>
    </location>
</feature>
<keyword evidence="2" id="KW-1133">Transmembrane helix</keyword>
<name>A0A1D3L725_PLACU</name>
<feature type="transmembrane region" description="Helical" evidence="2">
    <location>
        <begin position="233"/>
        <end position="257"/>
    </location>
</feature>
<reference evidence="3 4" key="1">
    <citation type="submission" date="2016-08" db="EMBL/GenBank/DDBJ databases">
        <authorList>
            <consortium name="Pathogen Informatics"/>
        </authorList>
    </citation>
    <scope>NUCLEOTIDE SEQUENCE [LARGE SCALE GENOMIC DNA]</scope>
    <source>
        <strain evidence="3 4">CB</strain>
    </source>
</reference>
<keyword evidence="2" id="KW-0472">Membrane</keyword>
<evidence type="ECO:0000256" key="1">
    <source>
        <dbReference type="SAM" id="MobiDB-lite"/>
    </source>
</evidence>
<keyword evidence="2" id="KW-0812">Transmembrane</keyword>
<dbReference type="AlphaFoldDB" id="A0A1D3L725"/>
<dbReference type="Proteomes" id="UP000195489">
    <property type="component" value="Unassembled WGS sequence"/>
</dbReference>
<sequence>MKESNIFNKILLFAIIICSLRNPKDELYNVNDVSINPQRNAINLGNGRILAQESKPFRLDYFYESTLTLADHKEDDDNSNDISSSHETPDSHINDSKNKKVLDLKSKISKLNNLANFDMKNVSAILKKGDDKIDPQVIIKNLSNNDVLVVLEESATNENDENDENGENGENDEYMVLNEYLENFKIIIEDSFLTDLDYDQIEEEYNKIFTNFVYNKSLRKHINKNLLKSLSKLVLWNASVTFLTFYINIVFLAFYSLSAVDFRIQYKQIKKLRKLKKILKKYAN</sequence>
<feature type="region of interest" description="Disordered" evidence="1">
    <location>
        <begin position="73"/>
        <end position="96"/>
    </location>
</feature>
<dbReference type="Pfam" id="PF09592">
    <property type="entry name" value="DUF2031"/>
    <property type="match status" value="1"/>
</dbReference>
<gene>
    <name evidence="3" type="ORF">PCHCB_000498600</name>
</gene>
<protein>
    <submittedName>
        <fullName evidence="3">Fam-b protein</fullName>
    </submittedName>
</protein>
<organism evidence="3 4">
    <name type="scientific">Plasmodium chabaudi chabaudi</name>
    <dbReference type="NCBI Taxonomy" id="31271"/>
    <lineage>
        <taxon>Eukaryota</taxon>
        <taxon>Sar</taxon>
        <taxon>Alveolata</taxon>
        <taxon>Apicomplexa</taxon>
        <taxon>Aconoidasida</taxon>
        <taxon>Haemosporida</taxon>
        <taxon>Plasmodiidae</taxon>
        <taxon>Plasmodium</taxon>
        <taxon>Plasmodium (Vinckeia)</taxon>
    </lineage>
</organism>